<dbReference type="AlphaFoldDB" id="A0AAF0EW34"/>
<name>A0AAF0EW34_9BASI</name>
<protein>
    <recommendedName>
        <fullName evidence="2">F-box protein Hrt3/FBXO9 C-terminal domain-containing protein</fullName>
    </recommendedName>
</protein>
<dbReference type="EMBL" id="CP119879">
    <property type="protein sequence ID" value="WFD35792.1"/>
    <property type="molecule type" value="Genomic_DNA"/>
</dbReference>
<dbReference type="GO" id="GO:0005737">
    <property type="term" value="C:cytoplasm"/>
    <property type="evidence" value="ECO:0007669"/>
    <property type="project" value="TreeGrafter"/>
</dbReference>
<keyword evidence="4" id="KW-1185">Reference proteome</keyword>
<evidence type="ECO:0000313" key="4">
    <source>
        <dbReference type="Proteomes" id="UP001219933"/>
    </source>
</evidence>
<dbReference type="InterPro" id="IPR036047">
    <property type="entry name" value="F-box-like_dom_sf"/>
</dbReference>
<evidence type="ECO:0000256" key="1">
    <source>
        <dbReference type="ARBA" id="ARBA00022786"/>
    </source>
</evidence>
<proteinExistence type="predicted"/>
<dbReference type="GO" id="GO:0019005">
    <property type="term" value="C:SCF ubiquitin ligase complex"/>
    <property type="evidence" value="ECO:0007669"/>
    <property type="project" value="TreeGrafter"/>
</dbReference>
<dbReference type="SUPFAM" id="SSF81383">
    <property type="entry name" value="F-box domain"/>
    <property type="match status" value="1"/>
</dbReference>
<dbReference type="PANTHER" id="PTHR12874">
    <property type="entry name" value="F-BOX ONLY PROTEIN 48-RELATED"/>
    <property type="match status" value="1"/>
</dbReference>
<dbReference type="Proteomes" id="UP001219933">
    <property type="component" value="Chromosome 3"/>
</dbReference>
<dbReference type="InterPro" id="IPR045464">
    <property type="entry name" value="Hrt3/FBXO9_C"/>
</dbReference>
<sequence>MDTDRLAEFRAAWREEVMRRNRAPESLPEPKDVAPVPDMADDTYELAQPHKQSFARSTDRQDTLCRLLEPLVAAHEAAAHAGATYTTYEDDGDLADEIANLELKDADHHGATDKTDASYQAIGASDDVSKATTEDERIAIQLPYRTVAQFHRADPEAPFYLDRLPEEVLLTILLHVVISSSSSSTSTSTSKHARAHNGPDYTSLELVARTCWRMRLLTAAQHIWNVIVRFTYMPPQTPAGLTLDAILTTHSRSWRNVFLFQPRVRLNGAYIASMRYLRTVPNPDNVWVNVIHNVDYFRLIRFYADGKCVMLLTTDPPADAVHKIGMHGAVGRWRLIPDEGRVHPSGAGMGAMVVLEGLRDVRLPRYSLHMTLYLEQTSAGRWNKLELIDYASRNDSTGDVQPFPHRHKRPFWFSRVRSYGT</sequence>
<evidence type="ECO:0000259" key="2">
    <source>
        <dbReference type="Pfam" id="PF19270"/>
    </source>
</evidence>
<accession>A0AAF0EW34</accession>
<dbReference type="PANTHER" id="PTHR12874:SF9">
    <property type="entry name" value="F-BOX ONLY PROTEIN 48"/>
    <property type="match status" value="1"/>
</dbReference>
<evidence type="ECO:0000313" key="3">
    <source>
        <dbReference type="EMBL" id="WFD35792.1"/>
    </source>
</evidence>
<organism evidence="3 4">
    <name type="scientific">Malassezia cuniculi</name>
    <dbReference type="NCBI Taxonomy" id="948313"/>
    <lineage>
        <taxon>Eukaryota</taxon>
        <taxon>Fungi</taxon>
        <taxon>Dikarya</taxon>
        <taxon>Basidiomycota</taxon>
        <taxon>Ustilaginomycotina</taxon>
        <taxon>Malasseziomycetes</taxon>
        <taxon>Malasseziales</taxon>
        <taxon>Malasseziaceae</taxon>
        <taxon>Malassezia</taxon>
    </lineage>
</organism>
<feature type="domain" description="F-box protein Hrt3/FBXO9 C-terminal" evidence="2">
    <location>
        <begin position="248"/>
        <end position="397"/>
    </location>
</feature>
<keyword evidence="1" id="KW-0833">Ubl conjugation pathway</keyword>
<dbReference type="GO" id="GO:0031146">
    <property type="term" value="P:SCF-dependent proteasomal ubiquitin-dependent protein catabolic process"/>
    <property type="evidence" value="ECO:0007669"/>
    <property type="project" value="TreeGrafter"/>
</dbReference>
<reference evidence="3" key="1">
    <citation type="submission" date="2023-03" db="EMBL/GenBank/DDBJ databases">
        <title>Mating type loci evolution in Malassezia.</title>
        <authorList>
            <person name="Coelho M.A."/>
        </authorList>
    </citation>
    <scope>NUCLEOTIDE SEQUENCE</scope>
    <source>
        <strain evidence="3">CBS 11721</strain>
    </source>
</reference>
<dbReference type="Pfam" id="PF19270">
    <property type="entry name" value="FBO_C"/>
    <property type="match status" value="1"/>
</dbReference>
<gene>
    <name evidence="3" type="ORF">MCUN1_002657</name>
</gene>